<evidence type="ECO:0000313" key="2">
    <source>
        <dbReference type="Proteomes" id="UP001302349"/>
    </source>
</evidence>
<proteinExistence type="predicted"/>
<dbReference type="EMBL" id="CP136051">
    <property type="protein sequence ID" value="WOK08871.1"/>
    <property type="molecule type" value="Genomic_DNA"/>
</dbReference>
<name>A0ABZ0IYW8_9BACT</name>
<dbReference type="Proteomes" id="UP001302349">
    <property type="component" value="Chromosome"/>
</dbReference>
<dbReference type="RefSeq" id="WP_317491502.1">
    <property type="nucleotide sequence ID" value="NZ_CP136051.1"/>
</dbReference>
<gene>
    <name evidence="1" type="ORF">RT717_09505</name>
</gene>
<dbReference type="PROSITE" id="PS51257">
    <property type="entry name" value="PROKAR_LIPOPROTEIN"/>
    <property type="match status" value="1"/>
</dbReference>
<keyword evidence="2" id="KW-1185">Reference proteome</keyword>
<reference evidence="1 2" key="1">
    <citation type="journal article" date="2023" name="Microbiol. Resour. Announc.">
        <title>Complete Genome Sequence of Imperialibacter roseus strain P4T.</title>
        <authorList>
            <person name="Tizabi D.R."/>
            <person name="Bachvaroff T."/>
            <person name="Hill R.T."/>
        </authorList>
    </citation>
    <scope>NUCLEOTIDE SEQUENCE [LARGE SCALE GENOMIC DNA]</scope>
    <source>
        <strain evidence="1 2">P4T</strain>
    </source>
</reference>
<evidence type="ECO:0008006" key="3">
    <source>
        <dbReference type="Google" id="ProtNLM"/>
    </source>
</evidence>
<sequence>MNSTKLVFGLIIILFVSCKSNSYYGAITYNEDKFTGTKEEMANYLVEVQNKTQFIKNASVFAGKDSKLRTTYLAANDVASLMGDVLFDLSIVSTKSGMKLPRALDSDADRDYQFIEKQAGTDKFDLYYINESLRYLTDLEKMMKAYASGGKEEQGRSFSSKHLTEVNTSITKLEKARDEVNANAPATSK</sequence>
<accession>A0ABZ0IYW8</accession>
<protein>
    <recommendedName>
        <fullName evidence="3">DUF4142 domain-containing protein</fullName>
    </recommendedName>
</protein>
<evidence type="ECO:0000313" key="1">
    <source>
        <dbReference type="EMBL" id="WOK08871.1"/>
    </source>
</evidence>
<organism evidence="1 2">
    <name type="scientific">Imperialibacter roseus</name>
    <dbReference type="NCBI Taxonomy" id="1324217"/>
    <lineage>
        <taxon>Bacteria</taxon>
        <taxon>Pseudomonadati</taxon>
        <taxon>Bacteroidota</taxon>
        <taxon>Cytophagia</taxon>
        <taxon>Cytophagales</taxon>
        <taxon>Flammeovirgaceae</taxon>
        <taxon>Imperialibacter</taxon>
    </lineage>
</organism>